<name>A0A8T5UX64_9EURY</name>
<dbReference type="RefSeq" id="WP_223791357.1">
    <property type="nucleotide sequence ID" value="NZ_JAIOUQ010000007.1"/>
</dbReference>
<proteinExistence type="predicted"/>
<comment type="caution">
    <text evidence="1">The sequence shown here is derived from an EMBL/GenBank/DDBJ whole genome shotgun (WGS) entry which is preliminary data.</text>
</comment>
<protein>
    <submittedName>
        <fullName evidence="1">Uncharacterized protein</fullName>
    </submittedName>
</protein>
<evidence type="ECO:0000313" key="1">
    <source>
        <dbReference type="EMBL" id="MBZ2165770.1"/>
    </source>
</evidence>
<organism evidence="1 2">
    <name type="scientific">Methanobacterium spitsbergense</name>
    <dbReference type="NCBI Taxonomy" id="2874285"/>
    <lineage>
        <taxon>Archaea</taxon>
        <taxon>Methanobacteriati</taxon>
        <taxon>Methanobacteriota</taxon>
        <taxon>Methanomada group</taxon>
        <taxon>Methanobacteria</taxon>
        <taxon>Methanobacteriales</taxon>
        <taxon>Methanobacteriaceae</taxon>
        <taxon>Methanobacterium</taxon>
    </lineage>
</organism>
<keyword evidence="2" id="KW-1185">Reference proteome</keyword>
<accession>A0A8T5UX64</accession>
<reference evidence="2" key="1">
    <citation type="journal article" date="2022" name="Microbiol. Resour. Announc.">
        <title>Draft Genome Sequence of a Methanogenic Archaeon from West Spitsbergen Permafrost.</title>
        <authorList>
            <person name="Trubitsyn V."/>
            <person name="Rivkina E."/>
            <person name="Shcherbakova V."/>
        </authorList>
    </citation>
    <scope>NUCLEOTIDE SEQUENCE [LARGE SCALE GENOMIC DNA]</scope>
    <source>
        <strain evidence="2">VT</strain>
    </source>
</reference>
<dbReference type="AlphaFoldDB" id="A0A8T5UX64"/>
<dbReference type="Proteomes" id="UP000825933">
    <property type="component" value="Unassembled WGS sequence"/>
</dbReference>
<gene>
    <name evidence="1" type="ORF">K8N75_06930</name>
</gene>
<sequence length="54" mass="6237">MSITMAQIENLFNYLHMGDNNKFFENVADDVPTTNLNIQLLVRSILIPYQAMMC</sequence>
<dbReference type="EMBL" id="JAIOUQ010000007">
    <property type="protein sequence ID" value="MBZ2165770.1"/>
    <property type="molecule type" value="Genomic_DNA"/>
</dbReference>
<evidence type="ECO:0000313" key="2">
    <source>
        <dbReference type="Proteomes" id="UP000825933"/>
    </source>
</evidence>